<dbReference type="PROSITE" id="PS51987">
    <property type="entry name" value="GS_CATALYTIC"/>
    <property type="match status" value="1"/>
</dbReference>
<sequence length="439" mass="49385">MRQYTAQEDYVLNTVNNRDVHFLRFWFADVLGNLKSFAIVPNELERAFDIGMPIDGNCIAGFESTQECDVIAWPEASSFQILPWRPNENCVARMFCNIKTPDGESYVSDTRHILKEVLRKASKMGFIVNVKPEIEYYYFESKDNPTPLDSGSTFDLTSLDSATDLRRDTVLTLESVGIPVQKSQHEAGASQHQIDLRTQDALSMADSIVTYKMAVKEIALKHGVFASFMPKPLNDQPGSSMHLHIHLSNEEGENIFFNENDPAGYYLTDTAKQFMAGILKYANETCLVTNQYQNSYKRLISASCLPTKIGWSRDNKETMLRVPGHRPNTEDCARVEVRNPDAACNPYLALAAIINAGLAGIEEGLELEAPSEGKEQSNELAELPIELGKSIELFETSDLMRQTLGDAVFDYLIKVKKAEWHRAISEVDPYELKNYLAVL</sequence>
<dbReference type="GO" id="GO:0006542">
    <property type="term" value="P:glutamine biosynthetic process"/>
    <property type="evidence" value="ECO:0007669"/>
    <property type="project" value="InterPro"/>
</dbReference>
<evidence type="ECO:0000313" key="10">
    <source>
        <dbReference type="Proteomes" id="UP001168575"/>
    </source>
</evidence>
<dbReference type="SUPFAM" id="SSF54368">
    <property type="entry name" value="Glutamine synthetase, N-terminal domain"/>
    <property type="match status" value="1"/>
</dbReference>
<name>A0AA43RHZ4_9ACTN</name>
<dbReference type="Pfam" id="PF03951">
    <property type="entry name" value="Gln-synt_N"/>
    <property type="match status" value="1"/>
</dbReference>
<dbReference type="PANTHER" id="PTHR43785:SF12">
    <property type="entry name" value="TYPE-1 GLUTAMINE SYNTHETASE 2"/>
    <property type="match status" value="1"/>
</dbReference>
<accession>A0AA43RHZ4</accession>
<keyword evidence="2 9" id="KW-0436">Ligase</keyword>
<dbReference type="SMART" id="SM01230">
    <property type="entry name" value="Gln-synt_C"/>
    <property type="match status" value="1"/>
</dbReference>
<dbReference type="Pfam" id="PF00120">
    <property type="entry name" value="Gln-synt_C"/>
    <property type="match status" value="1"/>
</dbReference>
<evidence type="ECO:0000256" key="3">
    <source>
        <dbReference type="ARBA" id="ARBA00022741"/>
    </source>
</evidence>
<proteinExistence type="inferred from homology"/>
<dbReference type="InterPro" id="IPR008146">
    <property type="entry name" value="Gln_synth_cat_dom"/>
</dbReference>
<dbReference type="GO" id="GO:0005524">
    <property type="term" value="F:ATP binding"/>
    <property type="evidence" value="ECO:0007669"/>
    <property type="project" value="UniProtKB-KW"/>
</dbReference>
<dbReference type="EMBL" id="JAUMVS010000088">
    <property type="protein sequence ID" value="MDO4842080.1"/>
    <property type="molecule type" value="Genomic_DNA"/>
</dbReference>
<comment type="caution">
    <text evidence="9">The sequence shown here is derived from an EMBL/GenBank/DDBJ whole genome shotgun (WGS) entry which is preliminary data.</text>
</comment>
<keyword evidence="10" id="KW-1185">Reference proteome</keyword>
<evidence type="ECO:0000256" key="6">
    <source>
        <dbReference type="RuleBase" id="RU000384"/>
    </source>
</evidence>
<dbReference type="Proteomes" id="UP001168575">
    <property type="component" value="Unassembled WGS sequence"/>
</dbReference>
<feature type="domain" description="GS beta-grasp" evidence="7">
    <location>
        <begin position="18"/>
        <end position="103"/>
    </location>
</feature>
<protein>
    <submittedName>
        <fullName evidence="9">Glutamine synthetase family protein</fullName>
        <ecNumber evidence="9">6.3.1.-</ecNumber>
    </submittedName>
</protein>
<dbReference type="InterPro" id="IPR036651">
    <property type="entry name" value="Gln_synt_N_sf"/>
</dbReference>
<keyword evidence="4" id="KW-0067">ATP-binding</keyword>
<evidence type="ECO:0000256" key="2">
    <source>
        <dbReference type="ARBA" id="ARBA00022598"/>
    </source>
</evidence>
<evidence type="ECO:0000256" key="5">
    <source>
        <dbReference type="PROSITE-ProRule" id="PRU01330"/>
    </source>
</evidence>
<evidence type="ECO:0000256" key="1">
    <source>
        <dbReference type="ARBA" id="ARBA00009897"/>
    </source>
</evidence>
<dbReference type="AlphaFoldDB" id="A0AA43RHZ4"/>
<dbReference type="PROSITE" id="PS51986">
    <property type="entry name" value="GS_BETA_GRASP"/>
    <property type="match status" value="1"/>
</dbReference>
<dbReference type="Gene3D" id="3.10.20.70">
    <property type="entry name" value="Glutamine synthetase, N-terminal domain"/>
    <property type="match status" value="1"/>
</dbReference>
<evidence type="ECO:0000313" key="9">
    <source>
        <dbReference type="EMBL" id="MDO4842080.1"/>
    </source>
</evidence>
<gene>
    <name evidence="9" type="ORF">Q3982_05330</name>
</gene>
<keyword evidence="3" id="KW-0547">Nucleotide-binding</keyword>
<dbReference type="InterPro" id="IPR008147">
    <property type="entry name" value="Gln_synt_N"/>
</dbReference>
<dbReference type="InterPro" id="IPR014746">
    <property type="entry name" value="Gln_synth/guanido_kin_cat_dom"/>
</dbReference>
<dbReference type="EC" id="6.3.1.-" evidence="9"/>
<evidence type="ECO:0000259" key="8">
    <source>
        <dbReference type="PROSITE" id="PS51987"/>
    </source>
</evidence>
<feature type="domain" description="GS catalytic" evidence="8">
    <location>
        <begin position="110"/>
        <end position="439"/>
    </location>
</feature>
<dbReference type="PANTHER" id="PTHR43785">
    <property type="entry name" value="GAMMA-GLUTAMYLPUTRESCINE SYNTHETASE"/>
    <property type="match status" value="1"/>
</dbReference>
<dbReference type="GO" id="GO:0004356">
    <property type="term" value="F:glutamine synthetase activity"/>
    <property type="evidence" value="ECO:0007669"/>
    <property type="project" value="InterPro"/>
</dbReference>
<organism evidence="9 10">
    <name type="scientific">Phoenicibacter congonensis</name>
    <dbReference type="NCBI Taxonomy" id="1944646"/>
    <lineage>
        <taxon>Bacteria</taxon>
        <taxon>Bacillati</taxon>
        <taxon>Actinomycetota</taxon>
        <taxon>Coriobacteriia</taxon>
        <taxon>Eggerthellales</taxon>
        <taxon>Eggerthellaceae</taxon>
        <taxon>Phoenicibacter</taxon>
    </lineage>
</organism>
<reference evidence="9" key="1">
    <citation type="submission" date="2023-07" db="EMBL/GenBank/DDBJ databases">
        <title>Between Cages and Wild: Unraveling the Impact of Captivity on Animal Microbiomes and Antimicrobial Resistance.</title>
        <authorList>
            <person name="Schmartz G.P."/>
            <person name="Rehner J."/>
            <person name="Schuff M.J."/>
            <person name="Becker S.L."/>
            <person name="Kravczyk M."/>
            <person name="Gurevich A."/>
            <person name="Francke R."/>
            <person name="Mueller R."/>
            <person name="Keller V."/>
            <person name="Keller A."/>
        </authorList>
    </citation>
    <scope>NUCLEOTIDE SEQUENCE</scope>
    <source>
        <strain evidence="9">S12M_St_49</strain>
    </source>
</reference>
<evidence type="ECO:0000256" key="4">
    <source>
        <dbReference type="ARBA" id="ARBA00022840"/>
    </source>
</evidence>
<evidence type="ECO:0000259" key="7">
    <source>
        <dbReference type="PROSITE" id="PS51986"/>
    </source>
</evidence>
<dbReference type="Gene3D" id="3.30.590.10">
    <property type="entry name" value="Glutamine synthetase/guanido kinase, catalytic domain"/>
    <property type="match status" value="1"/>
</dbReference>
<dbReference type="SUPFAM" id="SSF55931">
    <property type="entry name" value="Glutamine synthetase/guanido kinase"/>
    <property type="match status" value="1"/>
</dbReference>
<comment type="similarity">
    <text evidence="1 5 6">Belongs to the glutamine synthetase family.</text>
</comment>